<keyword evidence="2" id="KW-1185">Reference proteome</keyword>
<comment type="caution">
    <text evidence="1">The sequence shown here is derived from an EMBL/GenBank/DDBJ whole genome shotgun (WGS) entry which is preliminary data.</text>
</comment>
<evidence type="ECO:0000313" key="2">
    <source>
        <dbReference type="Proteomes" id="UP001159363"/>
    </source>
</evidence>
<feature type="non-terminal residue" evidence="1">
    <location>
        <position position="94"/>
    </location>
</feature>
<dbReference type="EMBL" id="JARBHB010000008">
    <property type="protein sequence ID" value="KAJ8877427.1"/>
    <property type="molecule type" value="Genomic_DNA"/>
</dbReference>
<evidence type="ECO:0000313" key="1">
    <source>
        <dbReference type="EMBL" id="KAJ8877427.1"/>
    </source>
</evidence>
<organism evidence="1 2">
    <name type="scientific">Dryococelus australis</name>
    <dbReference type="NCBI Taxonomy" id="614101"/>
    <lineage>
        <taxon>Eukaryota</taxon>
        <taxon>Metazoa</taxon>
        <taxon>Ecdysozoa</taxon>
        <taxon>Arthropoda</taxon>
        <taxon>Hexapoda</taxon>
        <taxon>Insecta</taxon>
        <taxon>Pterygota</taxon>
        <taxon>Neoptera</taxon>
        <taxon>Polyneoptera</taxon>
        <taxon>Phasmatodea</taxon>
        <taxon>Verophasmatodea</taxon>
        <taxon>Anareolatae</taxon>
        <taxon>Phasmatidae</taxon>
        <taxon>Eurycanthinae</taxon>
        <taxon>Dryococelus</taxon>
    </lineage>
</organism>
<gene>
    <name evidence="1" type="ORF">PR048_021881</name>
</gene>
<reference evidence="1 2" key="1">
    <citation type="submission" date="2023-02" db="EMBL/GenBank/DDBJ databases">
        <title>LHISI_Scaffold_Assembly.</title>
        <authorList>
            <person name="Stuart O.P."/>
            <person name="Cleave R."/>
            <person name="Magrath M.J.L."/>
            <person name="Mikheyev A.S."/>
        </authorList>
    </citation>
    <scope>NUCLEOTIDE SEQUENCE [LARGE SCALE GENOMIC DNA]</scope>
    <source>
        <strain evidence="1">Daus_M_001</strain>
        <tissue evidence="1">Leg muscle</tissue>
    </source>
</reference>
<protein>
    <submittedName>
        <fullName evidence="1">Uncharacterized protein</fullName>
    </submittedName>
</protein>
<sequence length="94" mass="10535">MSQVVDQPSANSTETVMRALGRLVNENHSSWVGNVAEIKNVLMYTMIAQLVEFPPQVSRDLATKFQMAKKKLVLKAAKSKERNDTKCKCKPVVE</sequence>
<accession>A0ABQ9GZF9</accession>
<dbReference type="Proteomes" id="UP001159363">
    <property type="component" value="Chromosome 7"/>
</dbReference>
<name>A0ABQ9GZF9_9NEOP</name>
<proteinExistence type="predicted"/>